<feature type="domain" description="PAC" evidence="7">
    <location>
        <begin position="197"/>
        <end position="249"/>
    </location>
</feature>
<evidence type="ECO:0000313" key="8">
    <source>
        <dbReference type="EMBL" id="MBW8687385.1"/>
    </source>
</evidence>
<dbReference type="Proteomes" id="UP000812961">
    <property type="component" value="Unassembled WGS sequence"/>
</dbReference>
<dbReference type="EC" id="2.7.13.3" evidence="2"/>
<keyword evidence="5" id="KW-0418">Kinase</keyword>
<reference evidence="8 9" key="1">
    <citation type="submission" date="2021-08" db="EMBL/GenBank/DDBJ databases">
        <title>The genome sequence of Chitinophaga sp. B61.</title>
        <authorList>
            <person name="Zhang X."/>
        </authorList>
    </citation>
    <scope>NUCLEOTIDE SEQUENCE [LARGE SCALE GENOMIC DNA]</scope>
    <source>
        <strain evidence="8 9">B61</strain>
    </source>
</reference>
<keyword evidence="9" id="KW-1185">Reference proteome</keyword>
<dbReference type="InterPro" id="IPR036097">
    <property type="entry name" value="HisK_dim/P_sf"/>
</dbReference>
<dbReference type="InterPro" id="IPR013655">
    <property type="entry name" value="PAS_fold_3"/>
</dbReference>
<evidence type="ECO:0000256" key="2">
    <source>
        <dbReference type="ARBA" id="ARBA00012438"/>
    </source>
</evidence>
<dbReference type="EMBL" id="JAICCF010000004">
    <property type="protein sequence ID" value="MBW8687385.1"/>
    <property type="molecule type" value="Genomic_DNA"/>
</dbReference>
<dbReference type="PANTHER" id="PTHR43304:SF1">
    <property type="entry name" value="PAC DOMAIN-CONTAINING PROTEIN"/>
    <property type="match status" value="1"/>
</dbReference>
<dbReference type="InterPro" id="IPR000700">
    <property type="entry name" value="PAS-assoc_C"/>
</dbReference>
<evidence type="ECO:0000256" key="3">
    <source>
        <dbReference type="ARBA" id="ARBA00022553"/>
    </source>
</evidence>
<dbReference type="SUPFAM" id="SSF55785">
    <property type="entry name" value="PYP-like sensor domain (PAS domain)"/>
    <property type="match status" value="4"/>
</dbReference>
<dbReference type="Pfam" id="PF08447">
    <property type="entry name" value="PAS_3"/>
    <property type="match status" value="2"/>
</dbReference>
<evidence type="ECO:0000313" key="9">
    <source>
        <dbReference type="Proteomes" id="UP000812961"/>
    </source>
</evidence>
<feature type="domain" description="PAS" evidence="6">
    <location>
        <begin position="375"/>
        <end position="445"/>
    </location>
</feature>
<organism evidence="8 9">
    <name type="scientific">Chitinophaga rhizophila</name>
    <dbReference type="NCBI Taxonomy" id="2866212"/>
    <lineage>
        <taxon>Bacteria</taxon>
        <taxon>Pseudomonadati</taxon>
        <taxon>Bacteroidota</taxon>
        <taxon>Chitinophagia</taxon>
        <taxon>Chitinophagales</taxon>
        <taxon>Chitinophagaceae</taxon>
        <taxon>Chitinophaga</taxon>
    </lineage>
</organism>
<dbReference type="InterPro" id="IPR035965">
    <property type="entry name" value="PAS-like_dom_sf"/>
</dbReference>
<evidence type="ECO:0000259" key="6">
    <source>
        <dbReference type="PROSITE" id="PS50112"/>
    </source>
</evidence>
<accession>A0ABS7GI58</accession>
<keyword evidence="4" id="KW-0808">Transferase</keyword>
<evidence type="ECO:0000259" key="7">
    <source>
        <dbReference type="PROSITE" id="PS50113"/>
    </source>
</evidence>
<dbReference type="PROSITE" id="PS50112">
    <property type="entry name" value="PAS"/>
    <property type="match status" value="2"/>
</dbReference>
<comment type="catalytic activity">
    <reaction evidence="1">
        <text>ATP + protein L-histidine = ADP + protein N-phospho-L-histidine.</text>
        <dbReference type="EC" id="2.7.13.3"/>
    </reaction>
</comment>
<evidence type="ECO:0000256" key="4">
    <source>
        <dbReference type="ARBA" id="ARBA00022679"/>
    </source>
</evidence>
<dbReference type="NCBIfam" id="TIGR00229">
    <property type="entry name" value="sensory_box"/>
    <property type="match status" value="4"/>
</dbReference>
<dbReference type="SMART" id="SM00086">
    <property type="entry name" value="PAC"/>
    <property type="match status" value="4"/>
</dbReference>
<dbReference type="CDD" id="cd00130">
    <property type="entry name" value="PAS"/>
    <property type="match status" value="3"/>
</dbReference>
<protein>
    <recommendedName>
        <fullName evidence="2">histidine kinase</fullName>
        <ecNumber evidence="2">2.7.13.3</ecNumber>
    </recommendedName>
</protein>
<feature type="domain" description="PAS" evidence="6">
    <location>
        <begin position="250"/>
        <end position="321"/>
    </location>
</feature>
<dbReference type="InterPro" id="IPR000014">
    <property type="entry name" value="PAS"/>
</dbReference>
<dbReference type="PROSITE" id="PS50113">
    <property type="entry name" value="PAC"/>
    <property type="match status" value="2"/>
</dbReference>
<dbReference type="InterPro" id="IPR052162">
    <property type="entry name" value="Sensor_kinase/Photoreceptor"/>
</dbReference>
<comment type="caution">
    <text evidence="8">The sequence shown here is derived from an EMBL/GenBank/DDBJ whole genome shotgun (WGS) entry which is preliminary data.</text>
</comment>
<dbReference type="SMART" id="SM00091">
    <property type="entry name" value="PAS"/>
    <property type="match status" value="4"/>
</dbReference>
<proteinExistence type="predicted"/>
<feature type="domain" description="PAC" evidence="7">
    <location>
        <begin position="448"/>
        <end position="499"/>
    </location>
</feature>
<dbReference type="PANTHER" id="PTHR43304">
    <property type="entry name" value="PHYTOCHROME-LIKE PROTEIN CPH1"/>
    <property type="match status" value="1"/>
</dbReference>
<gene>
    <name evidence="8" type="ORF">K1Y79_23820</name>
</gene>
<dbReference type="Pfam" id="PF13188">
    <property type="entry name" value="PAS_8"/>
    <property type="match status" value="1"/>
</dbReference>
<keyword evidence="3" id="KW-0597">Phosphoprotein</keyword>
<evidence type="ECO:0000256" key="5">
    <source>
        <dbReference type="ARBA" id="ARBA00022777"/>
    </source>
</evidence>
<dbReference type="Gene3D" id="3.30.450.20">
    <property type="entry name" value="PAS domain"/>
    <property type="match status" value="4"/>
</dbReference>
<dbReference type="SUPFAM" id="SSF47384">
    <property type="entry name" value="Homodimeric domain of signal transducing histidine kinase"/>
    <property type="match status" value="1"/>
</dbReference>
<evidence type="ECO:0000256" key="1">
    <source>
        <dbReference type="ARBA" id="ARBA00000085"/>
    </source>
</evidence>
<name>A0ABS7GI58_9BACT</name>
<dbReference type="InterPro" id="IPR001610">
    <property type="entry name" value="PAC"/>
</dbReference>
<dbReference type="Pfam" id="PF13426">
    <property type="entry name" value="PAS_9"/>
    <property type="match status" value="1"/>
</dbReference>
<sequence length="580" mass="66188">MSSEQRNALSELFNFSPVPMWVYNIENMQILAANAAACKSYGYSADEFCALTIDVIAAEGDITESDDNIYKHIIRTGEVILVEVSSAPMPSWHEHAHVISAVDVTQREKAKETERQLRLSNERFNYASRASNEAIYDWDINIDHIYWADGFCRVFGYSLAGRKYPLTSWKKMVHPEDVTTVRESLRRTLKDCRSHYWNAHYRFMHALGRYLYVEETGYIIRDNNGNAIRMIGALRDITAQHEAAAALEASERRYSDLFHLSPLPMWVYDLESYQFLDVNEAAVNLYGYSKEEFLAMTLADIRRPEDRKEFAILMQTNVVPNKGHSALVRHVKKSGETMIMNVTGNSINYGNREARVVAAVDVTEKIKSREALANSERRFRRLIQEGSDLIAVLDDEMKIKYISPAGEHALGIRAEQLLGTDAFASIHQEDLDRVIGAFSKLGNEKRVEVDPFRIIDSSGNIRWVETVVTDMREDETIRGIIANSRDVTPRMLAEAERMRYIQEIEEHNEKLAEITWTQAHLVRAPLARILGLVELLVDNGIDADTKTTLLSYLLVSATELDDIIRKVIEKSQAITENRDN</sequence>